<gene>
    <name evidence="1" type="ORF">SAMN05216474_1539</name>
</gene>
<accession>A0A1I6ZQ30</accession>
<proteinExistence type="predicted"/>
<name>A0A1I6ZQ30_9FLAO</name>
<protein>
    <submittedName>
        <fullName evidence="1">Uncharacterized protein</fullName>
    </submittedName>
</protein>
<sequence length="1144" mass="131382">MSILLLSLCLLLSGGMLYGQTSNLHSYFIPAKSDTIILDSLSIYSCSFQVFCGQDLLPSSDYYLDAMAAKFVLYTSCNDSLKVKYRTFDVNFTQRIQNKDTSLIYRANKTQNQEDFLYTAENKAQDIFGSGIQKSGSISRGIAFGNNQDLSVNSTLNLQLSGDLAPNLKILASVSDDNIPIQPDGNTNKLQEFDQIFIQVYNDKVKLIAGDFWVKKPTGYFMNYNKRAQGLYGQYSWSNQENTRWTVQGSGALSKGKFARNIIQGVEGNQGPYRLRGNENEPYIIVLSGTEKVYLDGKLLERGQEFDYTINYNTAELTFTSRNFITKDVRIIVEFQYSDQNYARSLFQTSLNYESKKLDYWFNAYSEQDAKNQNLQQQLSFADRQLLASVGDSLTGARTSSIDSVAFSEQRILYALKDSLGIDSVLVYSVNPNTAHFTASFAYVGPNQGNYVFDQYTALGKVYRWVAPVGGVPQGDYSPSRVLIPAKQQNMISSGARYRINKTFSVETELSTTKNDINTFSRLDKDNDNAFGTYAKLIGDFDLSKDSSGLWRMVNEGMVEYRTANYNPIQWYRDVEFDRDWNVRNQPYLGEQLVSNLSANFAHQSKGEFKTAFQSLNIGNDYAGKRLQSLGKWRGKGFNANWDASYLNSNALNTNDYFRHKINLSKSFKYFKIGFIDDHEFNQFYKNKDSVLTTSYEWYDWQVYLGEADTAKNGFQIFYRERYDRRSDSTNLLPAAFARSTGASYNWRTNKHSQLEVLGSYRNLNIRNTDIINAQAENNVVGRIDYKLNLWKRALSANTFYEIGSGLELKKEFLYIQVNAGQGVYTWIDYNNDGIKDLGEFEIAQYQDQAEYIRVFTPSDQYVKTYSNEFNQSFFWRPERLWANKKGALRFLSRFSNQTRFRMLQKTSNLDENFYNPLERQIADTSLISLGSTVRNTFYFNRTNTIFGADYTFQRLENKTLLANGFDARNSTFHQVNARWNIQRKFTLKLESEFGQKIALADYTSGRNYDIVYDKIAPSLSFQPSTTFRLSFETRFENKYNKVIYGGETSNIMDLGIDFKLNQAEKGSLQAKFNYVRITYVGTVNNAIAFEMLESLKPGKNYTWNVNYQRSISKNLQISLQYNGRKSEDNRTIHAGGVEVRAFF</sequence>
<keyword evidence="2" id="KW-1185">Reference proteome</keyword>
<dbReference type="AlphaFoldDB" id="A0A1I6ZQ30"/>
<organism evidence="1 2">
    <name type="scientific">Lishizhenia tianjinensis</name>
    <dbReference type="NCBI Taxonomy" id="477690"/>
    <lineage>
        <taxon>Bacteria</taxon>
        <taxon>Pseudomonadati</taxon>
        <taxon>Bacteroidota</taxon>
        <taxon>Flavobacteriia</taxon>
        <taxon>Flavobacteriales</taxon>
        <taxon>Crocinitomicaceae</taxon>
        <taxon>Lishizhenia</taxon>
    </lineage>
</organism>
<dbReference type="Proteomes" id="UP000236454">
    <property type="component" value="Unassembled WGS sequence"/>
</dbReference>
<evidence type="ECO:0000313" key="1">
    <source>
        <dbReference type="EMBL" id="SFT64816.1"/>
    </source>
</evidence>
<dbReference type="EMBL" id="FPAS01000002">
    <property type="protein sequence ID" value="SFT64816.1"/>
    <property type="molecule type" value="Genomic_DNA"/>
</dbReference>
<dbReference type="STRING" id="477690.SAMN05216474_1539"/>
<reference evidence="1 2" key="1">
    <citation type="submission" date="2016-10" db="EMBL/GenBank/DDBJ databases">
        <authorList>
            <person name="de Groot N.N."/>
        </authorList>
    </citation>
    <scope>NUCLEOTIDE SEQUENCE [LARGE SCALE GENOMIC DNA]</scope>
    <source>
        <strain evidence="1 2">CGMCC 1.7005</strain>
    </source>
</reference>
<evidence type="ECO:0000313" key="2">
    <source>
        <dbReference type="Proteomes" id="UP000236454"/>
    </source>
</evidence>